<dbReference type="Proteomes" id="UP000814243">
    <property type="component" value="Unassembled WGS sequence"/>
</dbReference>
<protein>
    <submittedName>
        <fullName evidence="2">Uncharacterized protein</fullName>
    </submittedName>
</protein>
<organism evidence="2 3">
    <name type="scientific">Spodoptera exigua</name>
    <name type="common">Beet armyworm</name>
    <name type="synonym">Noctua fulgens</name>
    <dbReference type="NCBI Taxonomy" id="7107"/>
    <lineage>
        <taxon>Eukaryota</taxon>
        <taxon>Metazoa</taxon>
        <taxon>Ecdysozoa</taxon>
        <taxon>Arthropoda</taxon>
        <taxon>Hexapoda</taxon>
        <taxon>Insecta</taxon>
        <taxon>Pterygota</taxon>
        <taxon>Neoptera</taxon>
        <taxon>Endopterygota</taxon>
        <taxon>Lepidoptera</taxon>
        <taxon>Glossata</taxon>
        <taxon>Ditrysia</taxon>
        <taxon>Noctuoidea</taxon>
        <taxon>Noctuidae</taxon>
        <taxon>Amphipyrinae</taxon>
        <taxon>Spodoptera</taxon>
    </lineage>
</organism>
<reference evidence="2" key="1">
    <citation type="journal article" date="2021" name="G3 (Bethesda)">
        <title>Genome and transcriptome analysis of the beet armyworm Spodoptera exigua reveals targets for pest control. .</title>
        <authorList>
            <person name="Simon S."/>
            <person name="Breeschoten T."/>
            <person name="Jansen H.J."/>
            <person name="Dirks R.P."/>
            <person name="Schranz M.E."/>
            <person name="Ros V.I.D."/>
        </authorList>
    </citation>
    <scope>NUCLEOTIDE SEQUENCE</scope>
    <source>
        <strain evidence="2">TB_SE_WUR_2020</strain>
    </source>
</reference>
<evidence type="ECO:0000313" key="2">
    <source>
        <dbReference type="EMBL" id="KAH9637062.1"/>
    </source>
</evidence>
<feature type="region of interest" description="Disordered" evidence="1">
    <location>
        <begin position="55"/>
        <end position="74"/>
    </location>
</feature>
<feature type="compositionally biased region" description="Basic and acidic residues" evidence="1">
    <location>
        <begin position="60"/>
        <end position="74"/>
    </location>
</feature>
<proteinExistence type="predicted"/>
<feature type="compositionally biased region" description="Polar residues" evidence="1">
    <location>
        <begin position="1"/>
        <end position="10"/>
    </location>
</feature>
<gene>
    <name evidence="2" type="ORF">HF086_013878</name>
</gene>
<feature type="region of interest" description="Disordered" evidence="1">
    <location>
        <begin position="1"/>
        <end position="28"/>
    </location>
</feature>
<evidence type="ECO:0000256" key="1">
    <source>
        <dbReference type="SAM" id="MobiDB-lite"/>
    </source>
</evidence>
<evidence type="ECO:0000313" key="3">
    <source>
        <dbReference type="Proteomes" id="UP000814243"/>
    </source>
</evidence>
<accession>A0A922MHK3</accession>
<comment type="caution">
    <text evidence="2">The sequence shown here is derived from an EMBL/GenBank/DDBJ whole genome shotgun (WGS) entry which is preliminary data.</text>
</comment>
<name>A0A922MHK3_SPOEX</name>
<dbReference type="AlphaFoldDB" id="A0A922MHK3"/>
<dbReference type="EMBL" id="JACEFF010000451">
    <property type="protein sequence ID" value="KAH9637062.1"/>
    <property type="molecule type" value="Genomic_DNA"/>
</dbReference>
<sequence length="74" mass="8426">MKPPQLQQGHFDSPTPKVVLSSTSSSPAYKYPLLCKPSQVTKLLQRIELNKHNSLSELQSKPERRAEKTYPKMC</sequence>